<sequence>MEFKRFFDLDFALIIPVVILMIIGILFIYSSGVDSSGVSVANEYIKQIVWVSIGLVVFFLTALVDYRKFKDFSPWIFLIAMILLLYTVFFGKLVNGAKSWLGIGDFGIQPSEFAKIAFILFFSWFLIKSEKTDSDMSRFLKSLAILAVPLLLILAQPDLGTASVYIPVYLTMAFFANIKIRYLGMVLLFGIFTVVFMVLPIWQEYIYARQVPVLKILTDNNIRLVVIISLLVVTVLSLIGKIFTSKKIFYWISYFSGILTFSLIASMVNVLQDYQIKRLIVFLNPYVDPQGSGWNIIQSITAIGSGAIFGKGYLQGTQSHYRYLPQQSTDFIFSILSEEWGFVGGLVVFLLYAFILYRCINTMRHTRELYGFYIIAGVSSMIFFHFVVNVGMAMGIMPITGIPLLFLSYGGSSLLTVLMALGLVLSINSRRMDHI</sequence>
<keyword evidence="8 11" id="KW-1133">Transmembrane helix</keyword>
<evidence type="ECO:0000313" key="12">
    <source>
        <dbReference type="EMBL" id="MBO8458560.1"/>
    </source>
</evidence>
<dbReference type="Pfam" id="PF01098">
    <property type="entry name" value="FTSW_RODA_SPOVE"/>
    <property type="match status" value="2"/>
</dbReference>
<dbReference type="PANTHER" id="PTHR30474">
    <property type="entry name" value="CELL CYCLE PROTEIN"/>
    <property type="match status" value="1"/>
</dbReference>
<dbReference type="GO" id="GO:0032153">
    <property type="term" value="C:cell division site"/>
    <property type="evidence" value="ECO:0007669"/>
    <property type="project" value="TreeGrafter"/>
</dbReference>
<feature type="transmembrane region" description="Helical" evidence="11">
    <location>
        <begin position="402"/>
        <end position="425"/>
    </location>
</feature>
<evidence type="ECO:0000256" key="5">
    <source>
        <dbReference type="ARBA" id="ARBA00022692"/>
    </source>
</evidence>
<protein>
    <recommendedName>
        <fullName evidence="11">Peptidoglycan glycosyltransferase RodA</fullName>
        <shortName evidence="11">PGT</shortName>
        <ecNumber evidence="11">2.4.99.28</ecNumber>
    </recommendedName>
    <alternativeName>
        <fullName evidence="11">Cell elongation protein RodA</fullName>
    </alternativeName>
    <alternativeName>
        <fullName evidence="11">Cell wall polymerase</fullName>
    </alternativeName>
    <alternativeName>
        <fullName evidence="11">Peptidoglycan polymerase</fullName>
        <shortName evidence="11">PG polymerase</shortName>
    </alternativeName>
</protein>
<dbReference type="GO" id="GO:0015648">
    <property type="term" value="F:lipid-linked peptidoglycan transporter activity"/>
    <property type="evidence" value="ECO:0007669"/>
    <property type="project" value="TreeGrafter"/>
</dbReference>
<evidence type="ECO:0000256" key="8">
    <source>
        <dbReference type="ARBA" id="ARBA00022989"/>
    </source>
</evidence>
<proteinExistence type="inferred from homology"/>
<feature type="transmembrane region" description="Helical" evidence="11">
    <location>
        <begin position="185"/>
        <end position="202"/>
    </location>
</feature>
<dbReference type="InterPro" id="IPR018365">
    <property type="entry name" value="Cell_cycle_FtsW-rel_CS"/>
</dbReference>
<comment type="subcellular location">
    <subcellularLocation>
        <location evidence="11">Cell membrane</location>
        <topology evidence="11">Multi-pass membrane protein</topology>
    </subcellularLocation>
    <subcellularLocation>
        <location evidence="1">Membrane</location>
        <topology evidence="1">Multi-pass membrane protein</topology>
    </subcellularLocation>
</comment>
<dbReference type="EMBL" id="JADIMM010000117">
    <property type="protein sequence ID" value="MBO8458560.1"/>
    <property type="molecule type" value="Genomic_DNA"/>
</dbReference>
<evidence type="ECO:0000256" key="3">
    <source>
        <dbReference type="ARBA" id="ARBA00022676"/>
    </source>
</evidence>
<evidence type="ECO:0000313" key="13">
    <source>
        <dbReference type="Proteomes" id="UP000823638"/>
    </source>
</evidence>
<dbReference type="PROSITE" id="PS00428">
    <property type="entry name" value="FTSW_RODA_SPOVE"/>
    <property type="match status" value="1"/>
</dbReference>
<evidence type="ECO:0000256" key="11">
    <source>
        <dbReference type="HAMAP-Rule" id="MF_02079"/>
    </source>
</evidence>
<dbReference type="GO" id="GO:0005886">
    <property type="term" value="C:plasma membrane"/>
    <property type="evidence" value="ECO:0007669"/>
    <property type="project" value="UniProtKB-SubCell"/>
</dbReference>
<keyword evidence="3 11" id="KW-0328">Glycosyltransferase</keyword>
<keyword evidence="2 11" id="KW-1003">Cell membrane</keyword>
<comment type="catalytic activity">
    <reaction evidence="11">
        <text>[GlcNAc-(1-&gt;4)-Mur2Ac(oyl-L-Ala-gamma-D-Glu-L-Lys-D-Ala-D-Ala)](n)-di-trans,octa-cis-undecaprenyl diphosphate + beta-D-GlcNAc-(1-&gt;4)-Mur2Ac(oyl-L-Ala-gamma-D-Glu-L-Lys-D-Ala-D-Ala)-di-trans,octa-cis-undecaprenyl diphosphate = [GlcNAc-(1-&gt;4)-Mur2Ac(oyl-L-Ala-gamma-D-Glu-L-Lys-D-Ala-D-Ala)](n+1)-di-trans,octa-cis-undecaprenyl diphosphate + di-trans,octa-cis-undecaprenyl diphosphate + H(+)</text>
        <dbReference type="Rhea" id="RHEA:23708"/>
        <dbReference type="Rhea" id="RHEA-COMP:9602"/>
        <dbReference type="Rhea" id="RHEA-COMP:9603"/>
        <dbReference type="ChEBI" id="CHEBI:15378"/>
        <dbReference type="ChEBI" id="CHEBI:58405"/>
        <dbReference type="ChEBI" id="CHEBI:60033"/>
        <dbReference type="ChEBI" id="CHEBI:78435"/>
        <dbReference type="EC" id="2.4.99.28"/>
    </reaction>
</comment>
<keyword evidence="6 11" id="KW-0133">Cell shape</keyword>
<evidence type="ECO:0000256" key="4">
    <source>
        <dbReference type="ARBA" id="ARBA00022679"/>
    </source>
</evidence>
<comment type="pathway">
    <text evidence="11">Cell wall biogenesis; peptidoglycan biosynthesis.</text>
</comment>
<dbReference type="GO" id="GO:0008360">
    <property type="term" value="P:regulation of cell shape"/>
    <property type="evidence" value="ECO:0007669"/>
    <property type="project" value="UniProtKB-KW"/>
</dbReference>
<dbReference type="GO" id="GO:0071555">
    <property type="term" value="P:cell wall organization"/>
    <property type="evidence" value="ECO:0007669"/>
    <property type="project" value="UniProtKB-KW"/>
</dbReference>
<feature type="transmembrane region" description="Helical" evidence="11">
    <location>
        <begin position="222"/>
        <end position="239"/>
    </location>
</feature>
<dbReference type="PANTHER" id="PTHR30474:SF1">
    <property type="entry name" value="PEPTIDOGLYCAN GLYCOSYLTRANSFERASE MRDB"/>
    <property type="match status" value="1"/>
</dbReference>
<evidence type="ECO:0000256" key="1">
    <source>
        <dbReference type="ARBA" id="ARBA00004141"/>
    </source>
</evidence>
<comment type="caution">
    <text evidence="12">The sequence shown here is derived from an EMBL/GenBank/DDBJ whole genome shotgun (WGS) entry which is preliminary data.</text>
</comment>
<comment type="function">
    <text evidence="11">Peptidoglycan polymerase that is essential for cell wall elongation.</text>
</comment>
<dbReference type="NCBIfam" id="TIGR02210">
    <property type="entry name" value="rodA_shape"/>
    <property type="match status" value="1"/>
</dbReference>
<evidence type="ECO:0000256" key="9">
    <source>
        <dbReference type="ARBA" id="ARBA00023136"/>
    </source>
</evidence>
<feature type="transmembrane region" description="Helical" evidence="11">
    <location>
        <begin position="106"/>
        <end position="127"/>
    </location>
</feature>
<name>A0A9D9HRC7_9SPIR</name>
<feature type="transmembrane region" description="Helical" evidence="11">
    <location>
        <begin position="44"/>
        <end position="63"/>
    </location>
</feature>
<gene>
    <name evidence="11 12" type="primary">rodA</name>
    <name evidence="12" type="ORF">IAA81_10115</name>
</gene>
<dbReference type="NCBIfam" id="NF037961">
    <property type="entry name" value="RodA_shape"/>
    <property type="match status" value="1"/>
</dbReference>
<evidence type="ECO:0000256" key="7">
    <source>
        <dbReference type="ARBA" id="ARBA00022984"/>
    </source>
</evidence>
<keyword evidence="4 11" id="KW-0808">Transferase</keyword>
<dbReference type="EC" id="2.4.99.28" evidence="11"/>
<keyword evidence="9 11" id="KW-0472">Membrane</keyword>
<dbReference type="InterPro" id="IPR001182">
    <property type="entry name" value="FtsW/RodA"/>
</dbReference>
<keyword evidence="5 11" id="KW-0812">Transmembrane</keyword>
<dbReference type="GO" id="GO:0009252">
    <property type="term" value="P:peptidoglycan biosynthetic process"/>
    <property type="evidence" value="ECO:0007669"/>
    <property type="project" value="UniProtKB-UniRule"/>
</dbReference>
<comment type="similarity">
    <text evidence="11">Belongs to the SEDS family. MrdB/RodA subfamily.</text>
</comment>
<feature type="transmembrane region" description="Helical" evidence="11">
    <location>
        <begin position="372"/>
        <end position="396"/>
    </location>
</feature>
<evidence type="ECO:0000256" key="2">
    <source>
        <dbReference type="ARBA" id="ARBA00022475"/>
    </source>
</evidence>
<feature type="transmembrane region" description="Helical" evidence="11">
    <location>
        <begin position="340"/>
        <end position="360"/>
    </location>
</feature>
<dbReference type="GO" id="GO:0008955">
    <property type="term" value="F:peptidoglycan glycosyltransferase activity"/>
    <property type="evidence" value="ECO:0007669"/>
    <property type="project" value="UniProtKB-UniRule"/>
</dbReference>
<feature type="transmembrane region" description="Helical" evidence="11">
    <location>
        <begin position="75"/>
        <end position="94"/>
    </location>
</feature>
<reference evidence="12" key="2">
    <citation type="journal article" date="2021" name="PeerJ">
        <title>Extensive microbial diversity within the chicken gut microbiome revealed by metagenomics and culture.</title>
        <authorList>
            <person name="Gilroy R."/>
            <person name="Ravi A."/>
            <person name="Getino M."/>
            <person name="Pursley I."/>
            <person name="Horton D.L."/>
            <person name="Alikhan N.F."/>
            <person name="Baker D."/>
            <person name="Gharbi K."/>
            <person name="Hall N."/>
            <person name="Watson M."/>
            <person name="Adriaenssens E.M."/>
            <person name="Foster-Nyarko E."/>
            <person name="Jarju S."/>
            <person name="Secka A."/>
            <person name="Antonio M."/>
            <person name="Oren A."/>
            <person name="Chaudhuri R.R."/>
            <person name="La Ragione R."/>
            <person name="Hildebrand F."/>
            <person name="Pallen M.J."/>
        </authorList>
    </citation>
    <scope>NUCLEOTIDE SEQUENCE</scope>
    <source>
        <strain evidence="12">10532</strain>
    </source>
</reference>
<dbReference type="GO" id="GO:0051301">
    <property type="term" value="P:cell division"/>
    <property type="evidence" value="ECO:0007669"/>
    <property type="project" value="InterPro"/>
</dbReference>
<evidence type="ECO:0000256" key="6">
    <source>
        <dbReference type="ARBA" id="ARBA00022960"/>
    </source>
</evidence>
<dbReference type="AlphaFoldDB" id="A0A9D9HRC7"/>
<accession>A0A9D9HRC7</accession>
<feature type="transmembrane region" description="Helical" evidence="11">
    <location>
        <begin position="251"/>
        <end position="271"/>
    </location>
</feature>
<feature type="transmembrane region" description="Helical" evidence="11">
    <location>
        <begin position="12"/>
        <end position="32"/>
    </location>
</feature>
<dbReference type="Proteomes" id="UP000823638">
    <property type="component" value="Unassembled WGS sequence"/>
</dbReference>
<reference evidence="12" key="1">
    <citation type="submission" date="2020-10" db="EMBL/GenBank/DDBJ databases">
        <authorList>
            <person name="Gilroy R."/>
        </authorList>
    </citation>
    <scope>NUCLEOTIDE SEQUENCE</scope>
    <source>
        <strain evidence="12">10532</strain>
    </source>
</reference>
<dbReference type="InterPro" id="IPR011923">
    <property type="entry name" value="RodA/MrdB"/>
</dbReference>
<evidence type="ECO:0000256" key="10">
    <source>
        <dbReference type="ARBA" id="ARBA00023316"/>
    </source>
</evidence>
<keyword evidence="7 11" id="KW-0573">Peptidoglycan synthesis</keyword>
<organism evidence="12 13">
    <name type="scientific">Candidatus Gallitreponema excrementavium</name>
    <dbReference type="NCBI Taxonomy" id="2840840"/>
    <lineage>
        <taxon>Bacteria</taxon>
        <taxon>Pseudomonadati</taxon>
        <taxon>Spirochaetota</taxon>
        <taxon>Spirochaetia</taxon>
        <taxon>Spirochaetales</taxon>
        <taxon>Candidatus Gallitreponema</taxon>
    </lineage>
</organism>
<dbReference type="HAMAP" id="MF_02079">
    <property type="entry name" value="PGT_RodA"/>
    <property type="match status" value="1"/>
</dbReference>
<keyword evidence="10 11" id="KW-0961">Cell wall biogenesis/degradation</keyword>